<protein>
    <submittedName>
        <fullName evidence="11">Voltage-gated chloride channel</fullName>
    </submittedName>
</protein>
<evidence type="ECO:0000313" key="11">
    <source>
        <dbReference type="EMBL" id="TMP81986.1"/>
    </source>
</evidence>
<dbReference type="EMBL" id="PNCM01000013">
    <property type="protein sequence ID" value="TMP81986.1"/>
    <property type="molecule type" value="Genomic_DNA"/>
</dbReference>
<keyword evidence="8" id="KW-0868">Chloride</keyword>
<feature type="transmembrane region" description="Helical" evidence="10">
    <location>
        <begin position="328"/>
        <end position="347"/>
    </location>
</feature>
<evidence type="ECO:0000256" key="5">
    <source>
        <dbReference type="ARBA" id="ARBA00023065"/>
    </source>
</evidence>
<evidence type="ECO:0000256" key="8">
    <source>
        <dbReference type="ARBA" id="ARBA00023214"/>
    </source>
</evidence>
<dbReference type="InterPro" id="IPR050368">
    <property type="entry name" value="ClC-type_chloride_channel"/>
</dbReference>
<evidence type="ECO:0000256" key="9">
    <source>
        <dbReference type="ARBA" id="ARBA00023303"/>
    </source>
</evidence>
<proteinExistence type="predicted"/>
<evidence type="ECO:0000256" key="2">
    <source>
        <dbReference type="ARBA" id="ARBA00022448"/>
    </source>
</evidence>
<evidence type="ECO:0000256" key="3">
    <source>
        <dbReference type="ARBA" id="ARBA00022692"/>
    </source>
</evidence>
<dbReference type="AlphaFoldDB" id="A0A5S3YX63"/>
<keyword evidence="4 10" id="KW-1133">Transmembrane helix</keyword>
<accession>A0A5S3YX63</accession>
<feature type="transmembrane region" description="Helical" evidence="10">
    <location>
        <begin position="263"/>
        <end position="282"/>
    </location>
</feature>
<dbReference type="OrthoDB" id="9767361at2"/>
<evidence type="ECO:0000313" key="12">
    <source>
        <dbReference type="Proteomes" id="UP000307362"/>
    </source>
</evidence>
<dbReference type="InterPro" id="IPR014743">
    <property type="entry name" value="Cl-channel_core"/>
</dbReference>
<sequence>MSLDALRRQLAKPKTSVQLCLLGVAAGLIAAILIILFRLTIYGVQSLFLDSHDDFTQLPEHLRVSLPVLAAFLIALFAAMTGFKHYRLGIPFVIHRIKHHYGQMPIWNTANQFFGGALALISGFSVGREGPSVHMGATGASVLSEQLHLPWNAARTLSGCGVAAGIAASFNTPLAAVIFVMEVVLREYKVHIFVPIMLAAVTGALATQFVFGHDTELALISVTPLSFWHYPYLVICGVILGAIAFAFNQNLMMIIRTFKPLSMFPRLMLAGLIAGLIGNLVPQAMGSGMSAITLAVTSPENIQLLTTILIAKLLATLFAIGLGIPGGLIGPVIGLGVVMGTLMSYFGQIISPDQHIAGTYSVLGMAGLLAATLHAPLAALTAVMELTASPQIIVPAMLVISTAYVTALQVFGNRSIFLQQLDFQGLAYQVSPASEVLQKVGIVEEMNEQFKLLYSDDKEQIKESLSAVNSHTPLIVFDEQNGYRLAEYDLSLMSDDSMNISYIPMQGLSSQATMSDAFDLLNDKRSGAVYVFNQKDEHHVMGVVRWDQIRQILTIRTS</sequence>
<feature type="transmembrane region" description="Helical" evidence="10">
    <location>
        <begin position="104"/>
        <end position="126"/>
    </location>
</feature>
<feature type="transmembrane region" description="Helical" evidence="10">
    <location>
        <begin position="156"/>
        <end position="180"/>
    </location>
</feature>
<dbReference type="Pfam" id="PF00654">
    <property type="entry name" value="Voltage_CLC"/>
    <property type="match status" value="1"/>
</dbReference>
<keyword evidence="2" id="KW-0813">Transport</keyword>
<keyword evidence="9" id="KW-0407">Ion channel</keyword>
<evidence type="ECO:0000256" key="7">
    <source>
        <dbReference type="ARBA" id="ARBA00023173"/>
    </source>
</evidence>
<dbReference type="GO" id="GO:0005254">
    <property type="term" value="F:chloride channel activity"/>
    <property type="evidence" value="ECO:0007669"/>
    <property type="project" value="UniProtKB-KW"/>
</dbReference>
<reference evidence="12" key="2">
    <citation type="submission" date="2019-06" db="EMBL/GenBank/DDBJ databases">
        <title>Co-occurence of chitin degradation, pigmentation and bioactivity in marine Pseudoalteromonas.</title>
        <authorList>
            <person name="Sonnenschein E.C."/>
            <person name="Bech P.K."/>
        </authorList>
    </citation>
    <scope>NUCLEOTIDE SEQUENCE [LARGE SCALE GENOMIC DNA]</scope>
    <source>
        <strain evidence="12">S1189</strain>
    </source>
</reference>
<evidence type="ECO:0000256" key="1">
    <source>
        <dbReference type="ARBA" id="ARBA00004141"/>
    </source>
</evidence>
<gene>
    <name evidence="11" type="ORF">CWB73_06160</name>
</gene>
<dbReference type="PRINTS" id="PR00762">
    <property type="entry name" value="CLCHANNEL"/>
</dbReference>
<dbReference type="RefSeq" id="WP_138566917.1">
    <property type="nucleotide sequence ID" value="NZ_PNCM01000013.1"/>
</dbReference>
<feature type="transmembrane region" description="Helical" evidence="10">
    <location>
        <begin position="64"/>
        <end position="83"/>
    </location>
</feature>
<feature type="transmembrane region" description="Helical" evidence="10">
    <location>
        <begin position="21"/>
        <end position="44"/>
    </location>
</feature>
<keyword evidence="7" id="KW-0869">Chloride channel</keyword>
<feature type="transmembrane region" description="Helical" evidence="10">
    <location>
        <begin position="302"/>
        <end position="321"/>
    </location>
</feature>
<reference evidence="11 12" key="1">
    <citation type="submission" date="2017-12" db="EMBL/GenBank/DDBJ databases">
        <authorList>
            <person name="Paulsen S."/>
            <person name="Gram L.K."/>
        </authorList>
    </citation>
    <scope>NUCLEOTIDE SEQUENCE [LARGE SCALE GENOMIC DNA]</scope>
    <source>
        <strain evidence="11 12">S1189</strain>
    </source>
</reference>
<comment type="subcellular location">
    <subcellularLocation>
        <location evidence="1">Membrane</location>
        <topology evidence="1">Multi-pass membrane protein</topology>
    </subcellularLocation>
</comment>
<dbReference type="PANTHER" id="PTHR43427">
    <property type="entry name" value="CHLORIDE CHANNEL PROTEIN CLC-E"/>
    <property type="match status" value="1"/>
</dbReference>
<comment type="caution">
    <text evidence="11">The sequence shown here is derived from an EMBL/GenBank/DDBJ whole genome shotgun (WGS) entry which is preliminary data.</text>
</comment>
<keyword evidence="5" id="KW-0406">Ion transport</keyword>
<name>A0A5S3YX63_9GAMM</name>
<evidence type="ECO:0000256" key="4">
    <source>
        <dbReference type="ARBA" id="ARBA00022989"/>
    </source>
</evidence>
<evidence type="ECO:0000256" key="6">
    <source>
        <dbReference type="ARBA" id="ARBA00023136"/>
    </source>
</evidence>
<dbReference type="PANTHER" id="PTHR43427:SF6">
    <property type="entry name" value="CHLORIDE CHANNEL PROTEIN CLC-E"/>
    <property type="match status" value="1"/>
</dbReference>
<evidence type="ECO:0000256" key="10">
    <source>
        <dbReference type="SAM" id="Phobius"/>
    </source>
</evidence>
<dbReference type="GO" id="GO:0034707">
    <property type="term" value="C:chloride channel complex"/>
    <property type="evidence" value="ECO:0007669"/>
    <property type="project" value="UniProtKB-KW"/>
</dbReference>
<feature type="transmembrane region" description="Helical" evidence="10">
    <location>
        <begin position="359"/>
        <end position="380"/>
    </location>
</feature>
<dbReference type="SUPFAM" id="SSF81340">
    <property type="entry name" value="Clc chloride channel"/>
    <property type="match status" value="1"/>
</dbReference>
<dbReference type="Gene3D" id="1.10.3080.10">
    <property type="entry name" value="Clc chloride channel"/>
    <property type="match status" value="1"/>
</dbReference>
<dbReference type="InterPro" id="IPR001807">
    <property type="entry name" value="ClC"/>
</dbReference>
<feature type="transmembrane region" description="Helical" evidence="10">
    <location>
        <begin position="192"/>
        <end position="211"/>
    </location>
</feature>
<dbReference type="CDD" id="cd00400">
    <property type="entry name" value="Voltage_gated_ClC"/>
    <property type="match status" value="1"/>
</dbReference>
<feature type="transmembrane region" description="Helical" evidence="10">
    <location>
        <begin position="392"/>
        <end position="411"/>
    </location>
</feature>
<keyword evidence="6 10" id="KW-0472">Membrane</keyword>
<organism evidence="11 12">
    <name type="scientific">Pseudoalteromonas phenolica</name>
    <dbReference type="NCBI Taxonomy" id="161398"/>
    <lineage>
        <taxon>Bacteria</taxon>
        <taxon>Pseudomonadati</taxon>
        <taxon>Pseudomonadota</taxon>
        <taxon>Gammaproteobacteria</taxon>
        <taxon>Alteromonadales</taxon>
        <taxon>Pseudoalteromonadaceae</taxon>
        <taxon>Pseudoalteromonas</taxon>
    </lineage>
</organism>
<feature type="transmembrane region" description="Helical" evidence="10">
    <location>
        <begin position="231"/>
        <end position="251"/>
    </location>
</feature>
<keyword evidence="3 10" id="KW-0812">Transmembrane</keyword>
<dbReference type="Proteomes" id="UP000307362">
    <property type="component" value="Unassembled WGS sequence"/>
</dbReference>